<dbReference type="InterPro" id="IPR002355">
    <property type="entry name" value="Cu_oxidase_Cu_BS"/>
</dbReference>
<dbReference type="Pfam" id="PF07731">
    <property type="entry name" value="Cu-oxidase_2"/>
    <property type="match status" value="1"/>
</dbReference>
<dbReference type="AlphaFoldDB" id="A0A1I4IKD3"/>
<evidence type="ECO:0000259" key="6">
    <source>
        <dbReference type="Pfam" id="PF07732"/>
    </source>
</evidence>
<dbReference type="InterPro" id="IPR008972">
    <property type="entry name" value="Cupredoxin"/>
</dbReference>
<keyword evidence="2" id="KW-0560">Oxidoreductase</keyword>
<evidence type="ECO:0000256" key="3">
    <source>
        <dbReference type="ARBA" id="ARBA00023008"/>
    </source>
</evidence>
<keyword evidence="3" id="KW-0186">Copper</keyword>
<dbReference type="PROSITE" id="PS51318">
    <property type="entry name" value="TAT"/>
    <property type="match status" value="1"/>
</dbReference>
<feature type="domain" description="Plastocyanin-like" evidence="4">
    <location>
        <begin position="241"/>
        <end position="320"/>
    </location>
</feature>
<evidence type="ECO:0000256" key="1">
    <source>
        <dbReference type="ARBA" id="ARBA00022723"/>
    </source>
</evidence>
<organism evidence="7 8">
    <name type="scientific">Loktanella salsilacus</name>
    <dbReference type="NCBI Taxonomy" id="195913"/>
    <lineage>
        <taxon>Bacteria</taxon>
        <taxon>Pseudomonadati</taxon>
        <taxon>Pseudomonadota</taxon>
        <taxon>Alphaproteobacteria</taxon>
        <taxon>Rhodobacterales</taxon>
        <taxon>Roseobacteraceae</taxon>
        <taxon>Loktanella</taxon>
    </lineage>
</organism>
<dbReference type="PROSITE" id="PS00080">
    <property type="entry name" value="MULTICOPPER_OXIDASE2"/>
    <property type="match status" value="1"/>
</dbReference>
<dbReference type="Proteomes" id="UP000199550">
    <property type="component" value="Unassembled WGS sequence"/>
</dbReference>
<dbReference type="CDD" id="cd13865">
    <property type="entry name" value="CuRO_1_LCC_like_3"/>
    <property type="match status" value="1"/>
</dbReference>
<keyword evidence="7" id="KW-0167">Capsid protein</keyword>
<dbReference type="InterPro" id="IPR011706">
    <property type="entry name" value="Cu-oxidase_C"/>
</dbReference>
<keyword evidence="7" id="KW-0946">Virion</keyword>
<dbReference type="Gene3D" id="2.60.40.420">
    <property type="entry name" value="Cupredoxins - blue copper proteins"/>
    <property type="match status" value="3"/>
</dbReference>
<dbReference type="CDD" id="cd13896">
    <property type="entry name" value="CuRO_3_CopA"/>
    <property type="match status" value="1"/>
</dbReference>
<dbReference type="PROSITE" id="PS00079">
    <property type="entry name" value="MULTICOPPER_OXIDASE1"/>
    <property type="match status" value="1"/>
</dbReference>
<feature type="domain" description="Plastocyanin-like" evidence="6">
    <location>
        <begin position="77"/>
        <end position="152"/>
    </location>
</feature>
<keyword evidence="7" id="KW-0132">Cell division</keyword>
<evidence type="ECO:0000259" key="4">
    <source>
        <dbReference type="Pfam" id="PF00394"/>
    </source>
</evidence>
<dbReference type="RefSeq" id="WP_090191377.1">
    <property type="nucleotide sequence ID" value="NZ_FOTF01000027.1"/>
</dbReference>
<dbReference type="InterPro" id="IPR011707">
    <property type="entry name" value="Cu-oxidase-like_N"/>
</dbReference>
<sequence length="500" mass="53418">MRDQYAIDRRHFLALAGSTTLAAGLGVNSAAWAASSRQSLTVGTRTIEVNGKAATVFGITDVEGRSGLILDAAGGFNVSLNNTTDVATIIHWHGLTPPFGMDGNPLSQEPIAPGASMDYRFDLPRGGTNWMHSHMGLQETQLMAAPLIVRDGEPQMQEIVVLLHDFSFTPPEEILATLKGSGAAVAGSGTATMDMGGMAGMDHSGMSGNDSTAAMPGMDMGGMAMGAMDNMDMDLNDISFDAYLANDRTLSDPEVVAVDKGDTVLLRIINAAASTNFWVDLGQIEGTVIAVDGMPVQPLRGSQFGLTMAQRIDIEVTMPTDGAVVPVLAQREGDTARTGIVLAPTGATITKMSETADTKSAPVLLEMEQQLVAAFPLSVRPVTRQIMAMLTGDMQAYVWGIDGRTYDNRQPLEVAVGERVEITMHNMTMMSHPMHLHGHHFQVVGLEGRKISGAMRDTVLVPSMGMVTIQFDADNPGEWPLHCHNLYHMAAGMMTTVKYV</sequence>
<dbReference type="CDD" id="cd13887">
    <property type="entry name" value="CuRO_2_MCO_like_2"/>
    <property type="match status" value="1"/>
</dbReference>
<dbReference type="SUPFAM" id="SSF49503">
    <property type="entry name" value="Cupredoxins"/>
    <property type="match status" value="3"/>
</dbReference>
<dbReference type="PANTHER" id="PTHR11709">
    <property type="entry name" value="MULTI-COPPER OXIDASE"/>
    <property type="match status" value="1"/>
</dbReference>
<dbReference type="GO" id="GO:0016491">
    <property type="term" value="F:oxidoreductase activity"/>
    <property type="evidence" value="ECO:0007669"/>
    <property type="project" value="UniProtKB-KW"/>
</dbReference>
<evidence type="ECO:0000256" key="2">
    <source>
        <dbReference type="ARBA" id="ARBA00023002"/>
    </source>
</evidence>
<evidence type="ECO:0000313" key="7">
    <source>
        <dbReference type="EMBL" id="SFL54735.1"/>
    </source>
</evidence>
<dbReference type="Pfam" id="PF07732">
    <property type="entry name" value="Cu-oxidase_3"/>
    <property type="match status" value="1"/>
</dbReference>
<dbReference type="PANTHER" id="PTHR11709:SF394">
    <property type="entry name" value="FI03373P-RELATED"/>
    <property type="match status" value="1"/>
</dbReference>
<proteinExistence type="predicted"/>
<evidence type="ECO:0000259" key="5">
    <source>
        <dbReference type="Pfam" id="PF07731"/>
    </source>
</evidence>
<dbReference type="EMBL" id="FOTF01000027">
    <property type="protein sequence ID" value="SFL54735.1"/>
    <property type="molecule type" value="Genomic_DNA"/>
</dbReference>
<keyword evidence="1" id="KW-0479">Metal-binding</keyword>
<evidence type="ECO:0000313" key="8">
    <source>
        <dbReference type="Proteomes" id="UP000199550"/>
    </source>
</evidence>
<name>A0A1I4IKD3_9RHOB</name>
<dbReference type="InterPro" id="IPR006311">
    <property type="entry name" value="TAT_signal"/>
</dbReference>
<feature type="domain" description="Plastocyanin-like" evidence="5">
    <location>
        <begin position="385"/>
        <end position="498"/>
    </location>
</feature>
<dbReference type="InterPro" id="IPR034279">
    <property type="entry name" value="CuRO_3_CopA"/>
</dbReference>
<dbReference type="InterPro" id="IPR033138">
    <property type="entry name" value="Cu_oxidase_CS"/>
</dbReference>
<protein>
    <submittedName>
        <fullName evidence="7">Multicopper oxidase with three cupredoxin domains (Includes cell division protein FtsP and spore coat protein CotA)</fullName>
    </submittedName>
</protein>
<dbReference type="GO" id="GO:0005507">
    <property type="term" value="F:copper ion binding"/>
    <property type="evidence" value="ECO:0007669"/>
    <property type="project" value="InterPro"/>
</dbReference>
<dbReference type="OrthoDB" id="9757546at2"/>
<dbReference type="InterPro" id="IPR045087">
    <property type="entry name" value="Cu-oxidase_fam"/>
</dbReference>
<dbReference type="GO" id="GO:0051301">
    <property type="term" value="P:cell division"/>
    <property type="evidence" value="ECO:0007669"/>
    <property type="project" value="UniProtKB-KW"/>
</dbReference>
<dbReference type="Pfam" id="PF00394">
    <property type="entry name" value="Cu-oxidase"/>
    <property type="match status" value="1"/>
</dbReference>
<keyword evidence="7" id="KW-0131">Cell cycle</keyword>
<dbReference type="InterPro" id="IPR001117">
    <property type="entry name" value="Cu-oxidase_2nd"/>
</dbReference>
<gene>
    <name evidence="7" type="ORF">SAMN04488004_12710</name>
</gene>
<accession>A0A1I4IKD3</accession>
<keyword evidence="8" id="KW-1185">Reference proteome</keyword>
<dbReference type="STRING" id="195913.SAMN04488004_12710"/>
<reference evidence="7 8" key="1">
    <citation type="submission" date="2016-10" db="EMBL/GenBank/DDBJ databases">
        <authorList>
            <person name="de Groot N.N."/>
        </authorList>
    </citation>
    <scope>NUCLEOTIDE SEQUENCE [LARGE SCALE GENOMIC DNA]</scope>
    <source>
        <strain evidence="7 8">DSM 16199</strain>
    </source>
</reference>